<dbReference type="Proteomes" id="UP000479526">
    <property type="component" value="Unassembled WGS sequence"/>
</dbReference>
<accession>A0A7C9NJL1</accession>
<dbReference type="EMBL" id="WXEW01000001">
    <property type="protein sequence ID" value="NAS20136.1"/>
    <property type="molecule type" value="Genomic_DNA"/>
</dbReference>
<organism evidence="2 3">
    <name type="scientific">Herbidospora solisilvae</name>
    <dbReference type="NCBI Taxonomy" id="2696284"/>
    <lineage>
        <taxon>Bacteria</taxon>
        <taxon>Bacillati</taxon>
        <taxon>Actinomycetota</taxon>
        <taxon>Actinomycetes</taxon>
        <taxon>Streptosporangiales</taxon>
        <taxon>Streptosporangiaceae</taxon>
        <taxon>Herbidospora</taxon>
    </lineage>
</organism>
<feature type="region of interest" description="Disordered" evidence="1">
    <location>
        <begin position="1"/>
        <end position="31"/>
    </location>
</feature>
<evidence type="ECO:0000313" key="2">
    <source>
        <dbReference type="EMBL" id="NAS20136.1"/>
    </source>
</evidence>
<comment type="caution">
    <text evidence="2">The sequence shown here is derived from an EMBL/GenBank/DDBJ whole genome shotgun (WGS) entry which is preliminary data.</text>
</comment>
<evidence type="ECO:0000256" key="1">
    <source>
        <dbReference type="SAM" id="MobiDB-lite"/>
    </source>
</evidence>
<proteinExistence type="predicted"/>
<reference evidence="2 3" key="1">
    <citation type="submission" date="2020-01" db="EMBL/GenBank/DDBJ databases">
        <title>Herbidospora sp. NEAU-GS84 nov., a novel actinomycete isolated from soil.</title>
        <authorList>
            <person name="Han L."/>
        </authorList>
    </citation>
    <scope>NUCLEOTIDE SEQUENCE [LARGE SCALE GENOMIC DNA]</scope>
    <source>
        <strain evidence="2 3">NEAU-GS84</strain>
    </source>
</reference>
<dbReference type="RefSeq" id="WP_161477681.1">
    <property type="nucleotide sequence ID" value="NZ_WXEW01000001.1"/>
</dbReference>
<gene>
    <name evidence="2" type="ORF">GT755_00390</name>
</gene>
<evidence type="ECO:0000313" key="3">
    <source>
        <dbReference type="Proteomes" id="UP000479526"/>
    </source>
</evidence>
<protein>
    <submittedName>
        <fullName evidence="2">Uncharacterized protein</fullName>
    </submittedName>
</protein>
<sequence>MSSRHRPLSAWTATLSPRTGQLGPVNDGDHRSDARELDHFADGWRRIAVPWGPDVYVLGLAHDDGTTVVELDDFGRPIIASRQTVEVINRIEQRWPVIDGGTADMFRELSSESLPLRYWLLERLDAEAHPPDEVFAILPWELLDRAVEAVEAGLRPDGTLGELVEVQHWLTPAVLGLTGPVEQLDHGLRTGNRLIARFGANALLAALCEIPLSRVPARSRACLSRLVSLLEGLDPLYRHACRVAAARLSDRSEDRRIHTELHSSLEAAAGTDNVREHIEILGDDLQRVHLVETPAGRVRVTAQLLRAYAAEDGPLAERVGCLLPVRITPRDGGPVRRLWIALSDEDDHLEGTITVALPQGRSAFEADAVPVGAQDLNDADPADVLASLDAGTATTALAWLDVAEKLMDTHPVRVAARAFEERS</sequence>
<keyword evidence="3" id="KW-1185">Reference proteome</keyword>
<name>A0A7C9NJL1_9ACTN</name>
<dbReference type="AlphaFoldDB" id="A0A7C9NJL1"/>